<dbReference type="EMBL" id="KQ435823">
    <property type="protein sequence ID" value="KOX72254.1"/>
    <property type="molecule type" value="Genomic_DNA"/>
</dbReference>
<reference evidence="1 2" key="1">
    <citation type="submission" date="2015-07" db="EMBL/GenBank/DDBJ databases">
        <title>The genome of Melipona quadrifasciata.</title>
        <authorList>
            <person name="Pan H."/>
            <person name="Kapheim K."/>
        </authorList>
    </citation>
    <scope>NUCLEOTIDE SEQUENCE [LARGE SCALE GENOMIC DNA]</scope>
    <source>
        <strain evidence="1">0111107301</strain>
        <tissue evidence="1">Whole body</tissue>
    </source>
</reference>
<accession>A0A0N0BER0</accession>
<protein>
    <submittedName>
        <fullName evidence="1">Uncharacterized protein</fullName>
    </submittedName>
</protein>
<gene>
    <name evidence="1" type="ORF">WN51_03273</name>
</gene>
<organism evidence="1 2">
    <name type="scientific">Melipona quadrifasciata</name>
    <dbReference type="NCBI Taxonomy" id="166423"/>
    <lineage>
        <taxon>Eukaryota</taxon>
        <taxon>Metazoa</taxon>
        <taxon>Ecdysozoa</taxon>
        <taxon>Arthropoda</taxon>
        <taxon>Hexapoda</taxon>
        <taxon>Insecta</taxon>
        <taxon>Pterygota</taxon>
        <taxon>Neoptera</taxon>
        <taxon>Endopterygota</taxon>
        <taxon>Hymenoptera</taxon>
        <taxon>Apocrita</taxon>
        <taxon>Aculeata</taxon>
        <taxon>Apoidea</taxon>
        <taxon>Anthophila</taxon>
        <taxon>Apidae</taxon>
        <taxon>Melipona</taxon>
    </lineage>
</organism>
<proteinExistence type="predicted"/>
<name>A0A0N0BER0_9HYME</name>
<sequence length="123" mass="14012">MAAEMEMTFRTLNHKMEGSTLRLLFMKSLSIISLMDKIAVTHHILMAEIETMHFSAMALTLVGIMNEMELKFLSMSAKCWFRYTACWLGRLDGIEASWNDGCDGNVISQPERLDVRIAHKPTV</sequence>
<dbReference type="AlphaFoldDB" id="A0A0N0BER0"/>
<evidence type="ECO:0000313" key="1">
    <source>
        <dbReference type="EMBL" id="KOX72254.1"/>
    </source>
</evidence>
<keyword evidence="2" id="KW-1185">Reference proteome</keyword>
<evidence type="ECO:0000313" key="2">
    <source>
        <dbReference type="Proteomes" id="UP000053105"/>
    </source>
</evidence>
<dbReference type="Proteomes" id="UP000053105">
    <property type="component" value="Unassembled WGS sequence"/>
</dbReference>